<dbReference type="EMBL" id="CP048635">
    <property type="protein sequence ID" value="QIB40256.1"/>
    <property type="molecule type" value="Genomic_DNA"/>
</dbReference>
<evidence type="ECO:0000256" key="1">
    <source>
        <dbReference type="SAM" id="Coils"/>
    </source>
</evidence>
<sequence>MIDREQLRAALARMETSLAETRRNLALAERALSDRAEAETIGRRPKARYYHRRMSRWTGADEVEYRRVLDGFLLVSGPDMDRLRLRIERQEAAIEALRRKYGVNAQRPGCFDW</sequence>
<accession>A0A7L5BNR5</accession>
<keyword evidence="3" id="KW-1185">Reference proteome</keyword>
<dbReference type="KEGG" id="roy:G3A56_20395"/>
<dbReference type="AlphaFoldDB" id="A0A7L5BNR5"/>
<name>A0A7L5BNR5_9HYPH</name>
<evidence type="ECO:0000313" key="3">
    <source>
        <dbReference type="Proteomes" id="UP000464865"/>
    </source>
</evidence>
<gene>
    <name evidence="2" type="ORF">G3A56_20395</name>
</gene>
<organism evidence="2 3">
    <name type="scientific">Rhizobium oryzihabitans</name>
    <dbReference type="NCBI Taxonomy" id="2267833"/>
    <lineage>
        <taxon>Bacteria</taxon>
        <taxon>Pseudomonadati</taxon>
        <taxon>Pseudomonadota</taxon>
        <taxon>Alphaproteobacteria</taxon>
        <taxon>Hyphomicrobiales</taxon>
        <taxon>Rhizobiaceae</taxon>
        <taxon>Rhizobium/Agrobacterium group</taxon>
        <taxon>Rhizobium</taxon>
    </lineage>
</organism>
<feature type="coiled-coil region" evidence="1">
    <location>
        <begin position="4"/>
        <end position="31"/>
    </location>
</feature>
<dbReference type="Proteomes" id="UP000464865">
    <property type="component" value="Chromosome M15-12"/>
</dbReference>
<dbReference type="RefSeq" id="WP_097143181.1">
    <property type="nucleotide sequence ID" value="NZ_CP048635.1"/>
</dbReference>
<protein>
    <submittedName>
        <fullName evidence="2">Uncharacterized protein</fullName>
    </submittedName>
</protein>
<proteinExistence type="predicted"/>
<evidence type="ECO:0000313" key="2">
    <source>
        <dbReference type="EMBL" id="QIB40256.1"/>
    </source>
</evidence>
<reference evidence="2 3" key="1">
    <citation type="submission" date="2020-02" db="EMBL/GenBank/DDBJ databases">
        <title>Plant-Promoting Endophytic Bacterium Rhizobium oryzihabitans sp. nov., Isolated from the Root of Rice.</title>
        <authorList>
            <person name="zhao J."/>
            <person name="Zhang G."/>
        </authorList>
    </citation>
    <scope>NUCLEOTIDE SEQUENCE [LARGE SCALE GENOMIC DNA]</scope>
    <source>
        <strain evidence="2 3">M15</strain>
    </source>
</reference>
<keyword evidence="1" id="KW-0175">Coiled coil</keyword>